<gene>
    <name evidence="2" type="ORF">SDRG_12570</name>
</gene>
<organism evidence="2 3">
    <name type="scientific">Saprolegnia diclina (strain VS20)</name>
    <dbReference type="NCBI Taxonomy" id="1156394"/>
    <lineage>
        <taxon>Eukaryota</taxon>
        <taxon>Sar</taxon>
        <taxon>Stramenopiles</taxon>
        <taxon>Oomycota</taxon>
        <taxon>Saprolegniomycetes</taxon>
        <taxon>Saprolegniales</taxon>
        <taxon>Saprolegniaceae</taxon>
        <taxon>Saprolegnia</taxon>
    </lineage>
</organism>
<dbReference type="GeneID" id="19953297"/>
<proteinExistence type="predicted"/>
<feature type="transmembrane region" description="Helical" evidence="1">
    <location>
        <begin position="37"/>
        <end position="57"/>
    </location>
</feature>
<keyword evidence="3" id="KW-1185">Reference proteome</keyword>
<dbReference type="VEuPathDB" id="FungiDB:SDRG_12570"/>
<accession>T0Q4P0</accession>
<dbReference type="InParanoid" id="T0Q4P0"/>
<evidence type="ECO:0000256" key="1">
    <source>
        <dbReference type="SAM" id="Phobius"/>
    </source>
</evidence>
<protein>
    <submittedName>
        <fullName evidence="2">Uncharacterized protein</fullName>
    </submittedName>
</protein>
<reference evidence="2 3" key="1">
    <citation type="submission" date="2012-04" db="EMBL/GenBank/DDBJ databases">
        <title>The Genome Sequence of Saprolegnia declina VS20.</title>
        <authorList>
            <consortium name="The Broad Institute Genome Sequencing Platform"/>
            <person name="Russ C."/>
            <person name="Nusbaum C."/>
            <person name="Tyler B."/>
            <person name="van West P."/>
            <person name="Dieguez-Uribeondo J."/>
            <person name="de Bruijn I."/>
            <person name="Tripathy S."/>
            <person name="Jiang R."/>
            <person name="Young S.K."/>
            <person name="Zeng Q."/>
            <person name="Gargeya S."/>
            <person name="Fitzgerald M."/>
            <person name="Haas B."/>
            <person name="Abouelleil A."/>
            <person name="Alvarado L."/>
            <person name="Arachchi H.M."/>
            <person name="Berlin A."/>
            <person name="Chapman S.B."/>
            <person name="Goldberg J."/>
            <person name="Griggs A."/>
            <person name="Gujja S."/>
            <person name="Hansen M."/>
            <person name="Howarth C."/>
            <person name="Imamovic A."/>
            <person name="Larimer J."/>
            <person name="McCowen C."/>
            <person name="Montmayeur A."/>
            <person name="Murphy C."/>
            <person name="Neiman D."/>
            <person name="Pearson M."/>
            <person name="Priest M."/>
            <person name="Roberts A."/>
            <person name="Saif S."/>
            <person name="Shea T."/>
            <person name="Sisk P."/>
            <person name="Sykes S."/>
            <person name="Wortman J."/>
            <person name="Nusbaum C."/>
            <person name="Birren B."/>
        </authorList>
    </citation>
    <scope>NUCLEOTIDE SEQUENCE [LARGE SCALE GENOMIC DNA]</scope>
    <source>
        <strain evidence="2 3">VS20</strain>
    </source>
</reference>
<dbReference type="EMBL" id="JH767182">
    <property type="protein sequence ID" value="EQC29561.1"/>
    <property type="molecule type" value="Genomic_DNA"/>
</dbReference>
<evidence type="ECO:0000313" key="2">
    <source>
        <dbReference type="EMBL" id="EQC29561.1"/>
    </source>
</evidence>
<dbReference type="RefSeq" id="XP_008616865.1">
    <property type="nucleotide sequence ID" value="XM_008618643.1"/>
</dbReference>
<dbReference type="OrthoDB" id="79800at2759"/>
<sequence length="99" mass="9242">MANVTVWIIGGGALGLAAPLLLSVGAAAAVPTAMSYFGTVVSGVGTIHAAGGVAATLQASSVALWSGSALLYGGATGVASGVAASVWTAIAPSSTAKDP</sequence>
<dbReference type="Proteomes" id="UP000030762">
    <property type="component" value="Unassembled WGS sequence"/>
</dbReference>
<keyword evidence="1" id="KW-0472">Membrane</keyword>
<keyword evidence="1" id="KW-0812">Transmembrane</keyword>
<dbReference type="AlphaFoldDB" id="T0Q4P0"/>
<evidence type="ECO:0000313" key="3">
    <source>
        <dbReference type="Proteomes" id="UP000030762"/>
    </source>
</evidence>
<keyword evidence="1" id="KW-1133">Transmembrane helix</keyword>
<feature type="transmembrane region" description="Helical" evidence="1">
    <location>
        <begin position="69"/>
        <end position="90"/>
    </location>
</feature>
<name>T0Q4P0_SAPDV</name>